<dbReference type="EMBL" id="PJQM01000405">
    <property type="protein sequence ID" value="RCI05377.1"/>
    <property type="molecule type" value="Genomic_DNA"/>
</dbReference>
<organism evidence="1 2">
    <name type="scientific">Rhizopus stolonifer</name>
    <name type="common">Rhizopus nigricans</name>
    <dbReference type="NCBI Taxonomy" id="4846"/>
    <lineage>
        <taxon>Eukaryota</taxon>
        <taxon>Fungi</taxon>
        <taxon>Fungi incertae sedis</taxon>
        <taxon>Mucoromycota</taxon>
        <taxon>Mucoromycotina</taxon>
        <taxon>Mucoromycetes</taxon>
        <taxon>Mucorales</taxon>
        <taxon>Mucorineae</taxon>
        <taxon>Rhizopodaceae</taxon>
        <taxon>Rhizopus</taxon>
    </lineage>
</organism>
<dbReference type="CDD" id="cd22744">
    <property type="entry name" value="OTU"/>
    <property type="match status" value="1"/>
</dbReference>
<evidence type="ECO:0000313" key="2">
    <source>
        <dbReference type="Proteomes" id="UP000253551"/>
    </source>
</evidence>
<gene>
    <name evidence="1" type="ORF">CU098_013133</name>
</gene>
<dbReference type="AlphaFoldDB" id="A0A367KTA6"/>
<protein>
    <recommendedName>
        <fullName evidence="3">OTU domain-containing protein</fullName>
    </recommendedName>
</protein>
<dbReference type="Proteomes" id="UP000253551">
    <property type="component" value="Unassembled WGS sequence"/>
</dbReference>
<accession>A0A367KTA6</accession>
<name>A0A367KTA6_RHIST</name>
<reference evidence="1 2" key="1">
    <citation type="journal article" date="2018" name="G3 (Bethesda)">
        <title>Phylogenetic and Phylogenomic Definition of Rhizopus Species.</title>
        <authorList>
            <person name="Gryganskyi A.P."/>
            <person name="Golan J."/>
            <person name="Dolatabadi S."/>
            <person name="Mondo S."/>
            <person name="Robb S."/>
            <person name="Idnurm A."/>
            <person name="Muszewska A."/>
            <person name="Steczkiewicz K."/>
            <person name="Masonjones S."/>
            <person name="Liao H.L."/>
            <person name="Gajdeczka M.T."/>
            <person name="Anike F."/>
            <person name="Vuek A."/>
            <person name="Anishchenko I.M."/>
            <person name="Voigt K."/>
            <person name="de Hoog G.S."/>
            <person name="Smith M.E."/>
            <person name="Heitman J."/>
            <person name="Vilgalys R."/>
            <person name="Stajich J.E."/>
        </authorList>
    </citation>
    <scope>NUCLEOTIDE SEQUENCE [LARGE SCALE GENOMIC DNA]</scope>
    <source>
        <strain evidence="1 2">LSU 92-RS-03</strain>
    </source>
</reference>
<evidence type="ECO:0008006" key="3">
    <source>
        <dbReference type="Google" id="ProtNLM"/>
    </source>
</evidence>
<dbReference type="OrthoDB" id="2379842at2759"/>
<evidence type="ECO:0000313" key="1">
    <source>
        <dbReference type="EMBL" id="RCI05377.1"/>
    </source>
</evidence>
<sequence length="236" mass="27689">MHLMSNYIFHKPQDNFVSKITCMNFNSIFSLLIYGNTNKDHLFKYLQLQSLKAISAIHDVDADNNCGFRAVKDDMLATYMKYKDTLYKAIVTSEASAKYEEQKTINRFQSKAFSCLSSSELWFSTFTCPQIVAYVYEKPVLVYSYIENMLKKGEKRIHCKSQIYFPLIIIKLVNTDHPITLLCVFLHFYYIEFSRTPKEKTSEIQKFNTPMLNMDHKRLRASFPSSYSSNDYSIMF</sequence>
<keyword evidence="2" id="KW-1185">Reference proteome</keyword>
<comment type="caution">
    <text evidence="1">The sequence shown here is derived from an EMBL/GenBank/DDBJ whole genome shotgun (WGS) entry which is preliminary data.</text>
</comment>
<proteinExistence type="predicted"/>